<dbReference type="PANTHER" id="PTHR43775">
    <property type="entry name" value="FATTY ACID SYNTHASE"/>
    <property type="match status" value="1"/>
</dbReference>
<evidence type="ECO:0000256" key="6">
    <source>
        <dbReference type="ARBA" id="ARBA00023315"/>
    </source>
</evidence>
<dbReference type="GO" id="GO:0031177">
    <property type="term" value="F:phosphopantetheine binding"/>
    <property type="evidence" value="ECO:0007669"/>
    <property type="project" value="InterPro"/>
</dbReference>
<evidence type="ECO:0000313" key="15">
    <source>
        <dbReference type="Proteomes" id="UP000185511"/>
    </source>
</evidence>
<dbReference type="SMART" id="SM00822">
    <property type="entry name" value="PKS_KR"/>
    <property type="match status" value="2"/>
</dbReference>
<feature type="domain" description="Carrier" evidence="12">
    <location>
        <begin position="889"/>
        <end position="965"/>
    </location>
</feature>
<feature type="domain" description="Ketosynthase family 3 (KS3)" evidence="13">
    <location>
        <begin position="2458"/>
        <end position="2884"/>
    </location>
</feature>
<dbReference type="FunFam" id="1.10.1200.10:FF:000007">
    <property type="entry name" value="Probable polyketide synthase pks17"/>
    <property type="match status" value="1"/>
</dbReference>
<evidence type="ECO:0000256" key="2">
    <source>
        <dbReference type="ARBA" id="ARBA00022553"/>
    </source>
</evidence>
<dbReference type="InterPro" id="IPR014031">
    <property type="entry name" value="Ketoacyl_synth_C"/>
</dbReference>
<evidence type="ECO:0000259" key="12">
    <source>
        <dbReference type="PROSITE" id="PS50075"/>
    </source>
</evidence>
<evidence type="ECO:0000256" key="11">
    <source>
        <dbReference type="ARBA" id="ARBA00066981"/>
    </source>
</evidence>
<dbReference type="InterPro" id="IPR013968">
    <property type="entry name" value="PKS_KR"/>
</dbReference>
<dbReference type="RefSeq" id="WP_083683266.1">
    <property type="nucleotide sequence ID" value="NZ_CP016076.1"/>
</dbReference>
<dbReference type="InterPro" id="IPR016036">
    <property type="entry name" value="Malonyl_transacylase_ACP-bd"/>
</dbReference>
<dbReference type="InterPro" id="IPR009081">
    <property type="entry name" value="PP-bd_ACP"/>
</dbReference>
<dbReference type="CDD" id="cd08952">
    <property type="entry name" value="KR_1_SDR_x"/>
    <property type="match status" value="2"/>
</dbReference>
<dbReference type="GO" id="GO:0004312">
    <property type="term" value="F:fatty acid synthase activity"/>
    <property type="evidence" value="ECO:0007669"/>
    <property type="project" value="TreeGrafter"/>
</dbReference>
<dbReference type="PROSITE" id="PS50075">
    <property type="entry name" value="CARRIER"/>
    <property type="match status" value="3"/>
</dbReference>
<dbReference type="SMART" id="SM01294">
    <property type="entry name" value="PKS_PP_betabranch"/>
    <property type="match status" value="1"/>
</dbReference>
<evidence type="ECO:0000256" key="7">
    <source>
        <dbReference type="ARBA" id="ARBA00052442"/>
    </source>
</evidence>
<dbReference type="PROSITE" id="PS00606">
    <property type="entry name" value="KS3_1"/>
    <property type="match status" value="2"/>
</dbReference>
<feature type="domain" description="Carrier" evidence="12">
    <location>
        <begin position="3836"/>
        <end position="3911"/>
    </location>
</feature>
<dbReference type="SMART" id="SM00827">
    <property type="entry name" value="PKS_AT"/>
    <property type="match status" value="3"/>
</dbReference>
<dbReference type="Gene3D" id="1.10.1200.10">
    <property type="entry name" value="ACP-like"/>
    <property type="match status" value="3"/>
</dbReference>
<keyword evidence="6 14" id="KW-0012">Acyltransferase</keyword>
<evidence type="ECO:0000256" key="3">
    <source>
        <dbReference type="ARBA" id="ARBA00022679"/>
    </source>
</evidence>
<dbReference type="SUPFAM" id="SSF53901">
    <property type="entry name" value="Thiolase-like"/>
    <property type="match status" value="3"/>
</dbReference>
<feature type="domain" description="Ketosynthase family 3 (KS3)" evidence="13">
    <location>
        <begin position="983"/>
        <end position="1409"/>
    </location>
</feature>
<dbReference type="PANTHER" id="PTHR43775:SF51">
    <property type="entry name" value="INACTIVE PHENOLPHTHIOCEROL SYNTHESIS POLYKETIDE SYNTHASE TYPE I PKS1-RELATED"/>
    <property type="match status" value="1"/>
</dbReference>
<evidence type="ECO:0000259" key="13">
    <source>
        <dbReference type="PROSITE" id="PS52004"/>
    </source>
</evidence>
<dbReference type="PROSITE" id="PS00012">
    <property type="entry name" value="PHOSPHOPANTETHEINE"/>
    <property type="match status" value="1"/>
</dbReference>
<keyword evidence="1" id="KW-0596">Phosphopantetheine</keyword>
<dbReference type="InterPro" id="IPR020841">
    <property type="entry name" value="PKS_Beta-ketoAc_synthase_dom"/>
</dbReference>
<dbReference type="Proteomes" id="UP000185511">
    <property type="component" value="Chromosome"/>
</dbReference>
<dbReference type="PROSITE" id="PS52004">
    <property type="entry name" value="KS3_2"/>
    <property type="match status" value="3"/>
</dbReference>
<dbReference type="InterPro" id="IPR016039">
    <property type="entry name" value="Thiolase-like"/>
</dbReference>
<dbReference type="Pfam" id="PF00550">
    <property type="entry name" value="PP-binding"/>
    <property type="match status" value="3"/>
</dbReference>
<dbReference type="InterPro" id="IPR036736">
    <property type="entry name" value="ACP-like_sf"/>
</dbReference>
<reference evidence="15" key="1">
    <citation type="submission" date="2016-06" db="EMBL/GenBank/DDBJ databases">
        <title>Complete genome sequence of Actinoalloteichus fjordicus DSM 46855 (=ADI127-17), type strain of the new species Actinoalloteichus fjordicus.</title>
        <authorList>
            <person name="Ruckert C."/>
            <person name="Nouioui I."/>
            <person name="Willmese J."/>
            <person name="van Wezel G."/>
            <person name="Klenk H.-P."/>
            <person name="Kalinowski J."/>
            <person name="Zotchev S.B."/>
        </authorList>
    </citation>
    <scope>NUCLEOTIDE SEQUENCE [LARGE SCALE GENOMIC DNA]</scope>
    <source>
        <strain evidence="15">ADI127-7</strain>
    </source>
</reference>
<dbReference type="InterPro" id="IPR014043">
    <property type="entry name" value="Acyl_transferase_dom"/>
</dbReference>
<dbReference type="InterPro" id="IPR016035">
    <property type="entry name" value="Acyl_Trfase/lysoPLipase"/>
</dbReference>
<feature type="domain" description="Ketosynthase family 3 (KS3)" evidence="13">
    <location>
        <begin position="6"/>
        <end position="414"/>
    </location>
</feature>
<dbReference type="EMBL" id="CP016076">
    <property type="protein sequence ID" value="APU15335.1"/>
    <property type="molecule type" value="Genomic_DNA"/>
</dbReference>
<name>A0AAC9PSS6_9PSEU</name>
<dbReference type="SUPFAM" id="SSF52151">
    <property type="entry name" value="FabD/lysophospholipase-like"/>
    <property type="match status" value="3"/>
</dbReference>
<dbReference type="SMART" id="SM00823">
    <property type="entry name" value="PKS_PP"/>
    <property type="match status" value="3"/>
</dbReference>
<comment type="subunit">
    <text evidence="10">Homodimer. Erythronolide synthase is composed of EryAI, EryAII and EryAIII multimodular (2 modules) polypeptides each coding for a functional synthase subunit which participates in 2 of the six FAS-like elongation steps required for formation of the polyketide. Module 1, 2, 3, 4, 5, and 6 participating in biosynthesis steps 1, 2, 3, 4, 5, and 6, respectively.</text>
</comment>
<dbReference type="InterPro" id="IPR014030">
    <property type="entry name" value="Ketoacyl_synth_N"/>
</dbReference>
<dbReference type="InterPro" id="IPR050091">
    <property type="entry name" value="PKS_NRPS_Biosynth_Enz"/>
</dbReference>
<dbReference type="GO" id="GO:0004315">
    <property type="term" value="F:3-oxoacyl-[acyl-carrier-protein] synthase activity"/>
    <property type="evidence" value="ECO:0007669"/>
    <property type="project" value="InterPro"/>
</dbReference>
<dbReference type="KEGG" id="acad:UA74_16525"/>
<keyword evidence="5" id="KW-0511">Multifunctional enzyme</keyword>
<dbReference type="InterPro" id="IPR057326">
    <property type="entry name" value="KR_dom"/>
</dbReference>
<comment type="function">
    <text evidence="8">Involved in the biosynthesis of antibiotic erythromycin via the biosynthesis of its aglycone precursor, 6-deoxyerythronolide B (6-dEB).</text>
</comment>
<dbReference type="CDD" id="cd00833">
    <property type="entry name" value="PKS"/>
    <property type="match status" value="3"/>
</dbReference>
<dbReference type="FunFam" id="3.40.47.10:FF:000019">
    <property type="entry name" value="Polyketide synthase type I"/>
    <property type="match status" value="2"/>
</dbReference>
<comment type="catalytic activity">
    <reaction evidence="7">
        <text>6 (S)-methylmalonyl-CoA + propanoyl-CoA + 6 NADPH + 12 H(+) = 6-deoxyerythronolide B + 6 CO2 + 6 NADP(+) + 7 CoA + H2O</text>
        <dbReference type="Rhea" id="RHEA:23068"/>
        <dbReference type="ChEBI" id="CHEBI:15377"/>
        <dbReference type="ChEBI" id="CHEBI:15378"/>
        <dbReference type="ChEBI" id="CHEBI:16089"/>
        <dbReference type="ChEBI" id="CHEBI:16526"/>
        <dbReference type="ChEBI" id="CHEBI:57287"/>
        <dbReference type="ChEBI" id="CHEBI:57327"/>
        <dbReference type="ChEBI" id="CHEBI:57392"/>
        <dbReference type="ChEBI" id="CHEBI:57783"/>
        <dbReference type="ChEBI" id="CHEBI:58349"/>
        <dbReference type="EC" id="2.3.1.94"/>
    </reaction>
</comment>
<dbReference type="EC" id="2.3.1.94" evidence="11"/>
<evidence type="ECO:0000256" key="1">
    <source>
        <dbReference type="ARBA" id="ARBA00022450"/>
    </source>
</evidence>
<dbReference type="Pfam" id="PF00109">
    <property type="entry name" value="ketoacyl-synt"/>
    <property type="match status" value="3"/>
</dbReference>
<evidence type="ECO:0000256" key="9">
    <source>
        <dbReference type="ARBA" id="ARBA00060622"/>
    </source>
</evidence>
<dbReference type="Pfam" id="PF00698">
    <property type="entry name" value="Acyl_transf_1"/>
    <property type="match status" value="3"/>
</dbReference>
<dbReference type="Pfam" id="PF08659">
    <property type="entry name" value="KR"/>
    <property type="match status" value="2"/>
</dbReference>
<dbReference type="InterPro" id="IPR006162">
    <property type="entry name" value="Ppantetheine_attach_site"/>
</dbReference>
<organism evidence="14 15">
    <name type="scientific">Actinoalloteichus fjordicus</name>
    <dbReference type="NCBI Taxonomy" id="1612552"/>
    <lineage>
        <taxon>Bacteria</taxon>
        <taxon>Bacillati</taxon>
        <taxon>Actinomycetota</taxon>
        <taxon>Actinomycetes</taxon>
        <taxon>Pseudonocardiales</taxon>
        <taxon>Pseudonocardiaceae</taxon>
        <taxon>Actinoalloteichus</taxon>
    </lineage>
</organism>
<dbReference type="InterPro" id="IPR001227">
    <property type="entry name" value="Ac_transferase_dom_sf"/>
</dbReference>
<proteinExistence type="predicted"/>
<dbReference type="GO" id="GO:0047879">
    <property type="term" value="F:erythronolide synthase activity"/>
    <property type="evidence" value="ECO:0007669"/>
    <property type="project" value="UniProtKB-EC"/>
</dbReference>
<keyword evidence="3 14" id="KW-0808">Transferase</keyword>
<accession>A0AAC9PSS6</accession>
<dbReference type="GO" id="GO:0006633">
    <property type="term" value="P:fatty acid biosynthetic process"/>
    <property type="evidence" value="ECO:0007669"/>
    <property type="project" value="InterPro"/>
</dbReference>
<dbReference type="Pfam" id="PF16197">
    <property type="entry name" value="KAsynt_C_assoc"/>
    <property type="match status" value="3"/>
</dbReference>
<keyword evidence="4" id="KW-0677">Repeat</keyword>
<dbReference type="SUPFAM" id="SSF55048">
    <property type="entry name" value="Probable ACP-binding domain of malonyl-CoA ACP transacylase"/>
    <property type="match status" value="3"/>
</dbReference>
<dbReference type="SUPFAM" id="SSF47336">
    <property type="entry name" value="ACP-like"/>
    <property type="match status" value="3"/>
</dbReference>
<dbReference type="FunFam" id="3.40.366.10:FF:000002">
    <property type="entry name" value="Probable polyketide synthase 2"/>
    <property type="match status" value="3"/>
</dbReference>
<evidence type="ECO:0000256" key="5">
    <source>
        <dbReference type="ARBA" id="ARBA00023268"/>
    </source>
</evidence>
<evidence type="ECO:0000256" key="10">
    <source>
        <dbReference type="ARBA" id="ARBA00063272"/>
    </source>
</evidence>
<keyword evidence="15" id="KW-1185">Reference proteome</keyword>
<dbReference type="SUPFAM" id="SSF51735">
    <property type="entry name" value="NAD(P)-binding Rossmann-fold domains"/>
    <property type="match status" value="4"/>
</dbReference>
<comment type="pathway">
    <text evidence="9">Antibiotic biosynthesis; erythromycin biosynthesis.</text>
</comment>
<dbReference type="Gene3D" id="3.30.70.3290">
    <property type="match status" value="3"/>
</dbReference>
<dbReference type="InterPro" id="IPR018201">
    <property type="entry name" value="Ketoacyl_synth_AS"/>
</dbReference>
<dbReference type="SMART" id="SM00825">
    <property type="entry name" value="PKS_KS"/>
    <property type="match status" value="3"/>
</dbReference>
<evidence type="ECO:0000256" key="4">
    <source>
        <dbReference type="ARBA" id="ARBA00022737"/>
    </source>
</evidence>
<dbReference type="Gene3D" id="3.40.50.720">
    <property type="entry name" value="NAD(P)-binding Rossmann-like Domain"/>
    <property type="match status" value="2"/>
</dbReference>
<evidence type="ECO:0000313" key="14">
    <source>
        <dbReference type="EMBL" id="APU15335.1"/>
    </source>
</evidence>
<dbReference type="Gene3D" id="3.40.47.10">
    <property type="match status" value="3"/>
</dbReference>
<feature type="domain" description="Carrier" evidence="12">
    <location>
        <begin position="2363"/>
        <end position="2438"/>
    </location>
</feature>
<protein>
    <recommendedName>
        <fullName evidence="11">6-deoxyerythronolide-B synthase</fullName>
        <ecNumber evidence="11">2.3.1.94</ecNumber>
    </recommendedName>
</protein>
<dbReference type="Pfam" id="PF02801">
    <property type="entry name" value="Ketoacyl-synt_C"/>
    <property type="match status" value="3"/>
</dbReference>
<dbReference type="Gene3D" id="3.40.366.10">
    <property type="entry name" value="Malonyl-Coenzyme A Acyl Carrier Protein, domain 2"/>
    <property type="match status" value="3"/>
</dbReference>
<dbReference type="InterPro" id="IPR020806">
    <property type="entry name" value="PKS_PP-bd"/>
</dbReference>
<evidence type="ECO:0000256" key="8">
    <source>
        <dbReference type="ARBA" id="ARBA00060158"/>
    </source>
</evidence>
<keyword evidence="2" id="KW-0597">Phosphoprotein</keyword>
<gene>
    <name evidence="14" type="ORF">UA74_16525</name>
</gene>
<dbReference type="InterPro" id="IPR032821">
    <property type="entry name" value="PKS_assoc"/>
</dbReference>
<sequence>MTRAGSEPIAIVGISCRFPQAPDPSAFWRLLTDGIDAIRDAPVDRYPAGTAAGYLDEVDRFDPAFFGLSPSEAAMMDPQQRLVLELSWEALENAGILPGTLAGGPAGVFVGAMAEDYRALAGLDGSSGRYVLTGLYRSMIANRISYFLRLHGPSLTVDTGQSSSLVAVHLACESLRAGESGLALAGGVQLNLVPDGTAHLAALGVLSPDGRCHTFDHRANGIVRGEGGGFVVLKRLADAVSDGDTVHGVILGSATNNDGGGANLTAPSETAQRDLLRTACRSAGVEPAEVQYVELHGTGTRVGDPIEAAALGAALGAERSPATPLLVGSVKTNIGHLEGASGIAGLLKTVLALRHEELPPSLNFERPNPAISLPELGLRVQTARTGWPGPDHPPVAGVSSFGIGGTNCHVVLAGYAEASVTGEPGAGSGAPGAGLATPTWLLSARSRRALRGQAERLAAFAEEQADLPVEAIGAALRDTRTTFEHRAVVQAATRADLIEATRALALGEPDPRLTAGVTDAEGEVVFVFPGQGAQWADMAVELLDTVPVFAEHVEACSLALARHTGWSVLDVLRGVEGAPDLGRTAVVQPVLFAMSVSLAQTWRAAGIEPAAVIGHSQGEVAAAHVAGALSLDDAAKIAALRVGITTDLLADSGGGMLILGTSAQDYRERFAELAPGVSIAALNGPESIVLAGPQSTLDAFAELVAAQGVRCRGVRAAEFASHSPAVEPAEQALRAAFAGIEPRRCPVRILSTVTGDWVDGADLDADYWYRNLRSTVRFEPGVRALAASGHDFFIEVSPHPILVPAIEDTLAGETRLRVVIGTLRRDEPAVLNLLSGAAQLHVRGLSPDWNGLLPSAGAERVELPTYAFQRRRHWLDGSAPEGDPEQAARSASEWEALIVRRLGGIIGDGAAVDPRATFKDLGCDSMSLVELRAQVGATIGRPIPVSVLFSYPTPAALAGHLAAEQPDDVDLGATEAAGVPDLAEPLAIVSMACRFPGGVVSPEQLWDVVAAGGDVVSDWPQDRGWDLAGSYDPQPGLPGRSYAKEGGFLTGAGGFDADFFGVSPREALAMDPQQRLLLEVSWEAVERAGLAANSLQGSDTGVFVGTTTQEYGARLHEAADDSGGYTLTGTAASVASGRIAYTLGLLGPSMTVDTACSSSLVALHLAARALRQGECSMALVGGATVMATPGVFVEFSRQRGLAPDGRCKAFAESADGTGWSEGVGVLLVERLSDARRNGHPVLAVVRGSAVNSDGASNGLTAPNGVAQQRVIRRALADAGLVASEVDAVEAHGTGTTLGDPIEAQALLATYGRDRPADRPLWLGSLKSNIGHSQAAAGVGGVIKMVQALRHGVLPKTLHVDVPSSHVDWDAGAVRLLTEQVEWPAVDRPRRVGVSSFGISGTNAHVIVEEAPEPAEVVAGPDAEPGVVPWLLSARSPAALSDLAGRLAEQVGADSDLSPVDTAFTLAVARDAMEHRAVVIGAEPAELLAGLGMVPENFDRAGSVGRVVLVFPGQGSQWVGMGRELLGCSPVFAARFAECGEALAPWVDWSLVAALDDEGLLARVDVVQPVLFAVLVSLAAVWESFGVRPDAVVGHSQGEIAAAVVAGGLSLSDGARVVCARSRLIAQTLAGGGGMLSVALPEDEVRSRLTTFDAGADADADAGAGGVSVAAVNGPSSVVVSGEPVALAGFAEGCESEGVRVRWVAVDYASHSEQVERLEADLLAVLAEVTPRSSEVGFFSTVTGDWIETSELDAGYWYRNLRQTVHFHSAITALAEQGYTGFVESSPHPVLTMSIQDTLDGPGFLDEDGLLVTGTLRRDDGGLRRLYDSVGQVWMRGYPVDWASAFGDHSRRVPLPTYPFQHTRYWLETRQAARRDEAVDDWRYRIAWADLASDAHARLSGTWLAVTTGGHEPDLYTELAGRGAVIRTVALGEEGELAESLRAAADEPPVGVLLLLGSDDAGPTLVPAGLDAITRLLRALAEAEISAPLWCVTRGAVSTGDTDRLASPDQATAWGLGLVAALEHPRRWGGLIDLPAQDGDWAGALAAALTRMDGEDQLAIRPDGVYGRRLVRAPLPAHAGQSFRPAGTVLVTGGTGTLGAHIARWLARAGADHLVLVGRRGAATDGVPELVAELEEAGTEVTVAACDITDRAAVADLAARLAAAGHPVRSIVHAAGIGVLEPLSSLGVESMAEVLAAKVGGLRTLDEVFDLAAMDKVLLFSSISSAWGVADHGAYAAANAYLDAFARQRWADGAPIRSIAWGPWGGGGMIPESLQDVLRRRGVPVLDPATAVRGLERAAGEDTPFLAIAEVDWPRFLPVFSSTRTSTLFTAIAEEQENTGPAVPPQGSRIRAELAGRSGAERKRALLELVQKHTAAVLGHTGRESVAGQRAFTELGFDSLTAVELRNRLTGATGLRLPATLVYDYPSPTELAHHLEIGLFDDGGAAVAPVGAATVADPAEPIAIVAMSCRLPGGLSSPEELFEFVAAGGDAIGTFPLDRGWDLAALFNEDPQARGRSYVREGGFLQDVAGFDAGFFGISPREALSMDPQQRLLLETSWEALERGGLDPRSLRGSQTGVFVGLGEQYYGSVLRRDESADESYAVTGEAGSVASGRIAYVLGLEGPALTIDTACSSSLVAMHLAVRALRAGECGLALAGAAMVMSTPAQFSGFSSQRGLAPDGRCKSFAEAADGFALSEGAGMLVLERLSDARRNGHEVLAVVRGSAVNQDGASNGLTAPNGPSQQRVIRQALTNSGLEASEVDVVEAHGTGTTLGDPIEAQALLATYGRDRPAERPLWLGSVKSNIGHTQTVAGLAGVIKIVESMRRGILPKTLHVDAPTSHVDWDSGAVRLLTEQVEWPDTGEPRRAGVSAFGISGTNAHVVLEQAPDQPETAPPPETLPVAPWVLSARSAQALRAQAARLAEHAGSRPELSAMDLGCSLVAARSALEIRAVLAGDRDELLAGLHTIDTGVVSGPAGRVALVFPGQGSQWVGMGRELSECSPVFAARFAECGEALAPWVEWSLVAALDDEGLLARVDVVQPVLFAVLVSLAAVWESFGVRPDAVVGHSQGEIAAAVVAGGLSLSDGARVVCARSRLIAQTLAGGGGMLSVALPEDEVRSRLTTFDAGAGAGVVSVAAVNGPSSVVVSGESEALAGFAALCESDGVRVRWIAVDYASHSEQVERLEADLLAVLAEVTPRSSEVGFFSTVTGDWIDTAELDAAYWYRNLRQTVHFHSAITSLAEQGYTGFVESSPHPVLTMSIQDTLDALEVDGALVTGTLRRDDGGLRRLYDSVGQAWALGYPVDWTPAFGDHSRPVPLPTYPFQHTHYWPDVPVPDGAVDSWRYRLEWTSIDPPENPDSGGTWLLVAPDACRSLAEACARGMESSGQKVVSVEVDHDDRSRLAERLRAATDDHDLRGVLSLLATDGRPEPDAPALRRGLTGTFRLVQALLDIGVEAPLWTVTTAATAAAGEPVDHPDQAAAWGFGIVAGLDLPDHWGGLIDLPAAPGEQDIELLCAALSGAGDEDQLAVRSGGLHGRRLVRANQPELPGTPWTPRGTALITGGTGALGAHAARWLAANGAEHLVLTSRSGSAAPGASELTAELTALGAEVTIAACDVADRDAVADLLRSLPEPPAAIVHAAGIVAPETPLTDLELTDFTAMFGAKVAGARHLDELTSGLDLDAFVLFSSGAGVWGNARQPGYAAANAYLDALAHRRQALGLPATAISWGAWAGGGMVDAQEAVRLRQRGVPAMAPELAVTAMEQAVRSGVPHVVVADIDWTRFAPTYTLVRARPLLGDLPEVRALTEAEPAVAVAAEDDRTDFARTLAGLSPAEQRRSLIDLVNSQAARVLGHSGTLAGTGRQTFRELGFDSVTAVDFRNRLGTVVGLRLPATLVFDFPTPAALAEQLLGTLVVPDHRPDDRDPLAELERFELGLTRTPPTGAERAELATRLEALLRRWGAPAVADHSGEEPEDLLDTATDDEMFELIDNELGLA</sequence>
<dbReference type="InterPro" id="IPR036291">
    <property type="entry name" value="NAD(P)-bd_dom_sf"/>
</dbReference>